<feature type="compositionally biased region" description="Basic and acidic residues" evidence="1">
    <location>
        <begin position="1"/>
        <end position="11"/>
    </location>
</feature>
<comment type="caution">
    <text evidence="2">The sequence shown here is derived from an EMBL/GenBank/DDBJ whole genome shotgun (WGS) entry which is preliminary data.</text>
</comment>
<name>A0A840SZH0_9RHOB</name>
<evidence type="ECO:0000313" key="2">
    <source>
        <dbReference type="EMBL" id="MBB5224452.1"/>
    </source>
</evidence>
<evidence type="ECO:0000256" key="1">
    <source>
        <dbReference type="SAM" id="MobiDB-lite"/>
    </source>
</evidence>
<dbReference type="Pfam" id="PF07328">
    <property type="entry name" value="VirD1"/>
    <property type="match status" value="1"/>
</dbReference>
<feature type="region of interest" description="Disordered" evidence="1">
    <location>
        <begin position="1"/>
        <end position="45"/>
    </location>
</feature>
<protein>
    <submittedName>
        <fullName evidence="2">Type IV secretion system T-DNA border endonuclease VirD1</fullName>
    </submittedName>
</protein>
<dbReference type="GO" id="GO:0004519">
    <property type="term" value="F:endonuclease activity"/>
    <property type="evidence" value="ECO:0007669"/>
    <property type="project" value="UniProtKB-KW"/>
</dbReference>
<proteinExistence type="predicted"/>
<dbReference type="AlphaFoldDB" id="A0A840SZH0"/>
<dbReference type="RefSeq" id="WP_246400029.1">
    <property type="nucleotide sequence ID" value="NZ_JACHFM010000008.1"/>
</dbReference>
<dbReference type="EMBL" id="JACHFM010000008">
    <property type="protein sequence ID" value="MBB5224452.1"/>
    <property type="molecule type" value="Genomic_DNA"/>
</dbReference>
<dbReference type="InterPro" id="IPR009933">
    <property type="entry name" value="VirD1"/>
</dbReference>
<reference evidence="2 3" key="1">
    <citation type="submission" date="2020-08" db="EMBL/GenBank/DDBJ databases">
        <title>Genomic Encyclopedia of Type Strains, Phase IV (KMG-IV): sequencing the most valuable type-strain genomes for metagenomic binning, comparative biology and taxonomic classification.</title>
        <authorList>
            <person name="Goeker M."/>
        </authorList>
    </citation>
    <scope>NUCLEOTIDE SEQUENCE [LARGE SCALE GENOMIC DNA]</scope>
    <source>
        <strain evidence="2 3">DSM 101730</strain>
    </source>
</reference>
<sequence>MTQPKATDRASKSAANDGAASGWRDRQMIRGKWQDPEAAKKEPRADRTISIRLTEAELAEFDAQIAGLGLNRNRALRIAARRIGGFLEVDGETVEALRSINRQLAGVATNINQIAHSANRTHDPDYRAFMAQRAELGRILIETRGALQRILDLGARREDGLGRLKAAAAAERAGGPE</sequence>
<evidence type="ECO:0000313" key="3">
    <source>
        <dbReference type="Proteomes" id="UP000549457"/>
    </source>
</evidence>
<dbReference type="Proteomes" id="UP000549457">
    <property type="component" value="Unassembled WGS sequence"/>
</dbReference>
<organism evidence="2 3">
    <name type="scientific">Amaricoccus macauensis</name>
    <dbReference type="NCBI Taxonomy" id="57001"/>
    <lineage>
        <taxon>Bacteria</taxon>
        <taxon>Pseudomonadati</taxon>
        <taxon>Pseudomonadota</taxon>
        <taxon>Alphaproteobacteria</taxon>
        <taxon>Rhodobacterales</taxon>
        <taxon>Paracoccaceae</taxon>
        <taxon>Amaricoccus</taxon>
    </lineage>
</organism>
<accession>A0A840SZH0</accession>
<feature type="compositionally biased region" description="Basic and acidic residues" evidence="1">
    <location>
        <begin position="23"/>
        <end position="45"/>
    </location>
</feature>
<keyword evidence="2" id="KW-0255">Endonuclease</keyword>
<keyword evidence="2" id="KW-0378">Hydrolase</keyword>
<gene>
    <name evidence="2" type="ORF">HNP73_004423</name>
</gene>
<keyword evidence="3" id="KW-1185">Reference proteome</keyword>
<keyword evidence="2" id="KW-0540">Nuclease</keyword>